<dbReference type="AlphaFoldDB" id="A0AAG5D4Y6"/>
<feature type="signal peptide" evidence="10">
    <location>
        <begin position="1"/>
        <end position="33"/>
    </location>
</feature>
<dbReference type="InterPro" id="IPR001254">
    <property type="entry name" value="Trypsin_dom"/>
</dbReference>
<dbReference type="Pfam" id="PF00089">
    <property type="entry name" value="Trypsin"/>
    <property type="match status" value="1"/>
</dbReference>
<organism evidence="12 13">
    <name type="scientific">Anopheles atroparvus</name>
    <name type="common">European mosquito</name>
    <dbReference type="NCBI Taxonomy" id="41427"/>
    <lineage>
        <taxon>Eukaryota</taxon>
        <taxon>Metazoa</taxon>
        <taxon>Ecdysozoa</taxon>
        <taxon>Arthropoda</taxon>
        <taxon>Hexapoda</taxon>
        <taxon>Insecta</taxon>
        <taxon>Pterygota</taxon>
        <taxon>Neoptera</taxon>
        <taxon>Endopterygota</taxon>
        <taxon>Diptera</taxon>
        <taxon>Nematocera</taxon>
        <taxon>Culicoidea</taxon>
        <taxon>Culicidae</taxon>
        <taxon>Anophelinae</taxon>
        <taxon>Anopheles</taxon>
    </lineage>
</organism>
<dbReference type="PANTHER" id="PTHR24276">
    <property type="entry name" value="POLYSERASE-RELATED"/>
    <property type="match status" value="1"/>
</dbReference>
<dbReference type="FunFam" id="2.40.10.10:FF:000047">
    <property type="entry name" value="Trypsin eta"/>
    <property type="match status" value="1"/>
</dbReference>
<dbReference type="Gene3D" id="2.40.10.10">
    <property type="entry name" value="Trypsin-like serine proteases"/>
    <property type="match status" value="2"/>
</dbReference>
<evidence type="ECO:0000256" key="10">
    <source>
        <dbReference type="SAM" id="SignalP"/>
    </source>
</evidence>
<comment type="similarity">
    <text evidence="9">Belongs to the peptidase S1 family. CLIP subfamily.</text>
</comment>
<reference evidence="12" key="1">
    <citation type="submission" date="2024-04" db="UniProtKB">
        <authorList>
            <consortium name="EnsemblMetazoa"/>
        </authorList>
    </citation>
    <scope>IDENTIFICATION</scope>
    <source>
        <strain evidence="12">EBRO</strain>
    </source>
</reference>
<keyword evidence="10" id="KW-0732">Signal</keyword>
<dbReference type="GO" id="GO:0016485">
    <property type="term" value="P:protein processing"/>
    <property type="evidence" value="ECO:0007669"/>
    <property type="project" value="UniProtKB-ARBA"/>
</dbReference>
<evidence type="ECO:0000256" key="8">
    <source>
        <dbReference type="ARBA" id="ARBA00023157"/>
    </source>
</evidence>
<evidence type="ECO:0000313" key="12">
    <source>
        <dbReference type="EnsemblMetazoa" id="ENSAATROPP005929"/>
    </source>
</evidence>
<dbReference type="InterPro" id="IPR043504">
    <property type="entry name" value="Peptidase_S1_PA_chymotrypsin"/>
</dbReference>
<evidence type="ECO:0000256" key="3">
    <source>
        <dbReference type="ARBA" id="ARBA00022670"/>
    </source>
</evidence>
<keyword evidence="8" id="KW-1015">Disulfide bond</keyword>
<keyword evidence="13" id="KW-1185">Reference proteome</keyword>
<evidence type="ECO:0000256" key="7">
    <source>
        <dbReference type="ARBA" id="ARBA00023145"/>
    </source>
</evidence>
<dbReference type="CDD" id="cd00190">
    <property type="entry name" value="Tryp_SPc"/>
    <property type="match status" value="1"/>
</dbReference>
<dbReference type="InterPro" id="IPR033116">
    <property type="entry name" value="TRYPSIN_SER"/>
</dbReference>
<keyword evidence="6" id="KW-0720">Serine protease</keyword>
<dbReference type="GO" id="GO:0004252">
    <property type="term" value="F:serine-type endopeptidase activity"/>
    <property type="evidence" value="ECO:0007669"/>
    <property type="project" value="InterPro"/>
</dbReference>
<evidence type="ECO:0000313" key="13">
    <source>
        <dbReference type="Proteomes" id="UP000075880"/>
    </source>
</evidence>
<sequence>MGINTDGCAFTRSIKSAMKSNTVIILSVALCLAQPMLPEDEAMDRWRVVGGADAEPGSVPFQVSLQSLFGHSCGGAVIGREWVATAAHCVQGLKPSLMKVLAGTNLLNSGGQRYAVEQFFVHSRYNNPAFHNDVALVKLETPFEFSDVLQPIEYSEHELPDNATVTLTGWGRLSSIGSIPNKLQTIDLKYVNYEECKRLHGNSDEVDIGHVCTFTKKGEGACNGDSGGPLVHDGKLVGLVNFGVPCAKGYPDAYARVSYYHDWIRTTIANNS</sequence>
<dbReference type="InterPro" id="IPR050430">
    <property type="entry name" value="Peptidase_S1"/>
</dbReference>
<dbReference type="GO" id="GO:0005576">
    <property type="term" value="C:extracellular region"/>
    <property type="evidence" value="ECO:0007669"/>
    <property type="project" value="UniProtKB-SubCell"/>
</dbReference>
<dbReference type="SUPFAM" id="SSF50494">
    <property type="entry name" value="Trypsin-like serine proteases"/>
    <property type="match status" value="1"/>
</dbReference>
<dbReference type="PROSITE" id="PS00135">
    <property type="entry name" value="TRYPSIN_SER"/>
    <property type="match status" value="1"/>
</dbReference>
<dbReference type="PANTHER" id="PTHR24276:SF96">
    <property type="entry name" value="PEPTIDASE S1 DOMAIN-CONTAINING PROTEIN"/>
    <property type="match status" value="1"/>
</dbReference>
<dbReference type="GO" id="GO:0007586">
    <property type="term" value="P:digestion"/>
    <property type="evidence" value="ECO:0007669"/>
    <property type="project" value="UniProtKB-KW"/>
</dbReference>
<accession>A0AAG5D4Y6</accession>
<evidence type="ECO:0000256" key="5">
    <source>
        <dbReference type="ARBA" id="ARBA00022801"/>
    </source>
</evidence>
<dbReference type="PROSITE" id="PS50240">
    <property type="entry name" value="TRYPSIN_DOM"/>
    <property type="match status" value="1"/>
</dbReference>
<keyword evidence="4" id="KW-0222">Digestion</keyword>
<evidence type="ECO:0000256" key="2">
    <source>
        <dbReference type="ARBA" id="ARBA00022525"/>
    </source>
</evidence>
<feature type="chain" id="PRO_5042471248" description="Peptidase S1 domain-containing protein" evidence="10">
    <location>
        <begin position="34"/>
        <end position="272"/>
    </location>
</feature>
<evidence type="ECO:0000256" key="4">
    <source>
        <dbReference type="ARBA" id="ARBA00022757"/>
    </source>
</evidence>
<comment type="subcellular location">
    <subcellularLocation>
        <location evidence="1">Secreted</location>
    </subcellularLocation>
</comment>
<evidence type="ECO:0000256" key="1">
    <source>
        <dbReference type="ARBA" id="ARBA00004613"/>
    </source>
</evidence>
<evidence type="ECO:0000259" key="11">
    <source>
        <dbReference type="PROSITE" id="PS50240"/>
    </source>
</evidence>
<evidence type="ECO:0000256" key="6">
    <source>
        <dbReference type="ARBA" id="ARBA00022825"/>
    </source>
</evidence>
<dbReference type="InterPro" id="IPR001314">
    <property type="entry name" value="Peptidase_S1A"/>
</dbReference>
<feature type="domain" description="Peptidase S1" evidence="11">
    <location>
        <begin position="48"/>
        <end position="269"/>
    </location>
</feature>
<dbReference type="EnsemblMetazoa" id="ENSAATROPT006569">
    <property type="protein sequence ID" value="ENSAATROPP005929"/>
    <property type="gene ID" value="ENSAATROPG005318"/>
</dbReference>
<dbReference type="Proteomes" id="UP000075880">
    <property type="component" value="Unassembled WGS sequence"/>
</dbReference>
<evidence type="ECO:0000256" key="9">
    <source>
        <dbReference type="ARBA" id="ARBA00024195"/>
    </source>
</evidence>
<proteinExistence type="inferred from homology"/>
<dbReference type="PRINTS" id="PR00722">
    <property type="entry name" value="CHYMOTRYPSIN"/>
</dbReference>
<protein>
    <recommendedName>
        <fullName evidence="11">Peptidase S1 domain-containing protein</fullName>
    </recommendedName>
</protein>
<keyword evidence="3" id="KW-0645">Protease</keyword>
<name>A0AAG5D4Y6_ANOAO</name>
<keyword evidence="7" id="KW-0865">Zymogen</keyword>
<dbReference type="InterPro" id="IPR009003">
    <property type="entry name" value="Peptidase_S1_PA"/>
</dbReference>
<dbReference type="SMART" id="SM00020">
    <property type="entry name" value="Tryp_SPc"/>
    <property type="match status" value="1"/>
</dbReference>
<keyword evidence="2" id="KW-0964">Secreted</keyword>
<keyword evidence="5" id="KW-0378">Hydrolase</keyword>